<organism evidence="1">
    <name type="scientific">viral metagenome</name>
    <dbReference type="NCBI Taxonomy" id="1070528"/>
    <lineage>
        <taxon>unclassified sequences</taxon>
        <taxon>metagenomes</taxon>
        <taxon>organismal metagenomes</taxon>
    </lineage>
</organism>
<dbReference type="Pfam" id="PF24175">
    <property type="entry name" value="SU10_adaptor"/>
    <property type="match status" value="1"/>
</dbReference>
<sequence>MEYDIGLSGNTTQKSQIYDLERVPFFNLRYGVEKERGDPKTYSVWNNTLYVFPIPGSTQAGNTIYLYAVTAPSGVTVTTNQIETPKYFDDAILLYVKSKALSKDRQDGKADAYMKLFDAYCDRYRVDVMRRELLPTGAK</sequence>
<dbReference type="EMBL" id="MT141259">
    <property type="protein sequence ID" value="QJA57186.1"/>
    <property type="molecule type" value="Genomic_DNA"/>
</dbReference>
<reference evidence="1" key="1">
    <citation type="submission" date="2020-03" db="EMBL/GenBank/DDBJ databases">
        <title>The deep terrestrial virosphere.</title>
        <authorList>
            <person name="Holmfeldt K."/>
            <person name="Nilsson E."/>
            <person name="Simone D."/>
            <person name="Lopez-Fernandez M."/>
            <person name="Wu X."/>
            <person name="de Brujin I."/>
            <person name="Lundin D."/>
            <person name="Andersson A."/>
            <person name="Bertilsson S."/>
            <person name="Dopson M."/>
        </authorList>
    </citation>
    <scope>NUCLEOTIDE SEQUENCE</scope>
    <source>
        <strain evidence="1">MM415B01690</strain>
    </source>
</reference>
<protein>
    <submittedName>
        <fullName evidence="1">Uncharacterized protein</fullName>
    </submittedName>
</protein>
<evidence type="ECO:0000313" key="1">
    <source>
        <dbReference type="EMBL" id="QJA57186.1"/>
    </source>
</evidence>
<dbReference type="InterPro" id="IPR056209">
    <property type="entry name" value="SU10_adaptor"/>
</dbReference>
<proteinExistence type="predicted"/>
<accession>A0A6M3II27</accession>
<gene>
    <name evidence="1" type="ORF">MM415B01690_0003</name>
</gene>
<name>A0A6M3II27_9ZZZZ</name>
<dbReference type="AlphaFoldDB" id="A0A6M3II27"/>